<name>A0A132BR37_9RHOB</name>
<reference evidence="1 2" key="1">
    <citation type="submission" date="2015-12" db="EMBL/GenBank/DDBJ databases">
        <title>Genome sequence of the marine Rhodobacteraceae strain O3.65, Candidatus Tritonibacter horizontis.</title>
        <authorList>
            <person name="Poehlein A."/>
            <person name="Giebel H.A."/>
            <person name="Voget S."/>
            <person name="Brinkhoff T."/>
        </authorList>
    </citation>
    <scope>NUCLEOTIDE SEQUENCE [LARGE SCALE GENOMIC DNA]</scope>
    <source>
        <strain evidence="1 2">O3.65</strain>
    </source>
</reference>
<dbReference type="AlphaFoldDB" id="A0A132BR37"/>
<gene>
    <name evidence="1" type="ORF">TRIHO_42190</name>
</gene>
<comment type="caution">
    <text evidence="1">The sequence shown here is derived from an EMBL/GenBank/DDBJ whole genome shotgun (WGS) entry which is preliminary data.</text>
</comment>
<accession>A0A132BR37</accession>
<proteinExistence type="predicted"/>
<protein>
    <submittedName>
        <fullName evidence="1">Uncharacterized protein</fullName>
    </submittedName>
</protein>
<dbReference type="RefSeq" id="WP_408646209.1">
    <property type="nucleotide sequence ID" value="NZ_LPUY01000134.1"/>
</dbReference>
<organism evidence="1 2">
    <name type="scientific">Tritonibacter horizontis</name>
    <dbReference type="NCBI Taxonomy" id="1768241"/>
    <lineage>
        <taxon>Bacteria</taxon>
        <taxon>Pseudomonadati</taxon>
        <taxon>Pseudomonadota</taxon>
        <taxon>Alphaproteobacteria</taxon>
        <taxon>Rhodobacterales</taxon>
        <taxon>Paracoccaceae</taxon>
        <taxon>Tritonibacter</taxon>
    </lineage>
</organism>
<dbReference type="EMBL" id="LPUY01000134">
    <property type="protein sequence ID" value="KUP90863.1"/>
    <property type="molecule type" value="Genomic_DNA"/>
</dbReference>
<sequence>MLKGLINQLTTNVTSSPLGWRATRATAPHSTPTIIGSTIAQICTATTRATLATSVAAMALTSQGAPCPISTPTIIASPARTLR</sequence>
<keyword evidence="2" id="KW-1185">Reference proteome</keyword>
<evidence type="ECO:0000313" key="2">
    <source>
        <dbReference type="Proteomes" id="UP000068382"/>
    </source>
</evidence>
<dbReference type="Proteomes" id="UP000068382">
    <property type="component" value="Unassembled WGS sequence"/>
</dbReference>
<evidence type="ECO:0000313" key="1">
    <source>
        <dbReference type="EMBL" id="KUP90863.1"/>
    </source>
</evidence>